<dbReference type="OrthoDB" id="9775794at2"/>
<evidence type="ECO:0000256" key="1">
    <source>
        <dbReference type="ARBA" id="ARBA00002994"/>
    </source>
</evidence>
<keyword evidence="5" id="KW-0443">Lipid metabolism</keyword>
<comment type="similarity">
    <text evidence="2 9">Belongs to the enoyl-CoA hydratase/isomerase family.</text>
</comment>
<dbReference type="AlphaFoldDB" id="A0A0M9GPI4"/>
<dbReference type="SUPFAM" id="SSF52096">
    <property type="entry name" value="ClpP/crotonase"/>
    <property type="match status" value="1"/>
</dbReference>
<comment type="catalytic activity">
    <reaction evidence="8">
        <text>a 4-saturated-(3S)-3-hydroxyacyl-CoA = a (3E)-enoyl-CoA + H2O</text>
        <dbReference type="Rhea" id="RHEA:20724"/>
        <dbReference type="ChEBI" id="CHEBI:15377"/>
        <dbReference type="ChEBI" id="CHEBI:58521"/>
        <dbReference type="ChEBI" id="CHEBI:137480"/>
        <dbReference type="EC" id="4.2.1.17"/>
    </reaction>
</comment>
<comment type="catalytic activity">
    <reaction evidence="7">
        <text>a (3S)-3-hydroxyacyl-CoA = a (2E)-enoyl-CoA + H2O</text>
        <dbReference type="Rhea" id="RHEA:16105"/>
        <dbReference type="ChEBI" id="CHEBI:15377"/>
        <dbReference type="ChEBI" id="CHEBI:57318"/>
        <dbReference type="ChEBI" id="CHEBI:58856"/>
        <dbReference type="EC" id="4.2.1.17"/>
    </reaction>
</comment>
<evidence type="ECO:0000256" key="9">
    <source>
        <dbReference type="RuleBase" id="RU003707"/>
    </source>
</evidence>
<dbReference type="GO" id="GO:0006635">
    <property type="term" value="P:fatty acid beta-oxidation"/>
    <property type="evidence" value="ECO:0007669"/>
    <property type="project" value="TreeGrafter"/>
</dbReference>
<proteinExistence type="inferred from homology"/>
<evidence type="ECO:0000256" key="5">
    <source>
        <dbReference type="ARBA" id="ARBA00023098"/>
    </source>
</evidence>
<keyword evidence="11" id="KW-1185">Reference proteome</keyword>
<dbReference type="RefSeq" id="WP_053997756.1">
    <property type="nucleotide sequence ID" value="NZ_JXMU01000002.1"/>
</dbReference>
<evidence type="ECO:0000313" key="10">
    <source>
        <dbReference type="EMBL" id="KPB02643.1"/>
    </source>
</evidence>
<name>A0A0M9GPI4_9HYPH</name>
<dbReference type="InterPro" id="IPR029045">
    <property type="entry name" value="ClpP/crotonase-like_dom_sf"/>
</dbReference>
<comment type="function">
    <text evidence="1">Could possibly oxidize fatty acids using specific components.</text>
</comment>
<dbReference type="InterPro" id="IPR014748">
    <property type="entry name" value="Enoyl-CoA_hydra_C"/>
</dbReference>
<evidence type="ECO:0000256" key="2">
    <source>
        <dbReference type="ARBA" id="ARBA00005254"/>
    </source>
</evidence>
<dbReference type="FunFam" id="3.90.226.10:FF:000019">
    <property type="entry name" value="Enoyl-CoA hydratase, mitochondrial"/>
    <property type="match status" value="1"/>
</dbReference>
<dbReference type="PANTHER" id="PTHR11941:SF54">
    <property type="entry name" value="ENOYL-COA HYDRATASE, MITOCHONDRIAL"/>
    <property type="match status" value="1"/>
</dbReference>
<evidence type="ECO:0000313" key="11">
    <source>
        <dbReference type="Proteomes" id="UP000038011"/>
    </source>
</evidence>
<dbReference type="NCBIfam" id="NF004517">
    <property type="entry name" value="PRK05862.1"/>
    <property type="match status" value="1"/>
</dbReference>
<dbReference type="PANTHER" id="PTHR11941">
    <property type="entry name" value="ENOYL-COA HYDRATASE-RELATED"/>
    <property type="match status" value="1"/>
</dbReference>
<evidence type="ECO:0000256" key="4">
    <source>
        <dbReference type="ARBA" id="ARBA00022832"/>
    </source>
</evidence>
<accession>A0A0M9GPI4</accession>
<dbReference type="FunFam" id="1.10.12.10:FF:000001">
    <property type="entry name" value="Probable enoyl-CoA hydratase, mitochondrial"/>
    <property type="match status" value="1"/>
</dbReference>
<evidence type="ECO:0000256" key="3">
    <source>
        <dbReference type="ARBA" id="ARBA00012076"/>
    </source>
</evidence>
<protein>
    <recommendedName>
        <fullName evidence="3">enoyl-CoA hydratase</fullName>
        <ecNumber evidence="3">4.2.1.17</ecNumber>
    </recommendedName>
</protein>
<keyword evidence="6 10" id="KW-0456">Lyase</keyword>
<dbReference type="GO" id="GO:0018812">
    <property type="term" value="F:3-hydroxyacyl-CoA dehydratase activity"/>
    <property type="evidence" value="ECO:0007669"/>
    <property type="project" value="RHEA"/>
</dbReference>
<dbReference type="Pfam" id="PF00378">
    <property type="entry name" value="ECH_1"/>
    <property type="match status" value="1"/>
</dbReference>
<keyword evidence="4" id="KW-0276">Fatty acid metabolism</keyword>
<organism evidence="10 11">
    <name type="scientific">Ahrensia marina</name>
    <dbReference type="NCBI Taxonomy" id="1514904"/>
    <lineage>
        <taxon>Bacteria</taxon>
        <taxon>Pseudomonadati</taxon>
        <taxon>Pseudomonadota</taxon>
        <taxon>Alphaproteobacteria</taxon>
        <taxon>Hyphomicrobiales</taxon>
        <taxon>Ahrensiaceae</taxon>
        <taxon>Ahrensia</taxon>
    </lineage>
</organism>
<dbReference type="CDD" id="cd06558">
    <property type="entry name" value="crotonase-like"/>
    <property type="match status" value="1"/>
</dbReference>
<dbReference type="EC" id="4.2.1.17" evidence="3"/>
<dbReference type="PROSITE" id="PS00166">
    <property type="entry name" value="ENOYL_COA_HYDRATASE"/>
    <property type="match status" value="1"/>
</dbReference>
<dbReference type="InterPro" id="IPR018376">
    <property type="entry name" value="Enoyl-CoA_hyd/isom_CS"/>
</dbReference>
<dbReference type="Gene3D" id="1.10.12.10">
    <property type="entry name" value="Lyase 2-enoyl-coa Hydratase, Chain A, domain 2"/>
    <property type="match status" value="1"/>
</dbReference>
<reference evidence="10 11" key="1">
    <citation type="submission" date="2015-01" db="EMBL/GenBank/DDBJ databases">
        <title>Ahrensia donghaiensis sp. nov., a novel dimethylsulphoniopropionate-cleavage bacterium isolated from seawater and emended descriptions of the genus Ahrensia and Ahrensia kielensis.</title>
        <authorList>
            <person name="Liu J."/>
        </authorList>
    </citation>
    <scope>NUCLEOTIDE SEQUENCE [LARGE SCALE GENOMIC DNA]</scope>
    <source>
        <strain evidence="10 11">LZD062</strain>
    </source>
</reference>
<evidence type="ECO:0000256" key="7">
    <source>
        <dbReference type="ARBA" id="ARBA00023709"/>
    </source>
</evidence>
<dbReference type="Gene3D" id="3.90.226.10">
    <property type="entry name" value="2-enoyl-CoA Hydratase, Chain A, domain 1"/>
    <property type="match status" value="1"/>
</dbReference>
<dbReference type="PATRIC" id="fig|1514904.3.peg.1720"/>
<dbReference type="Proteomes" id="UP000038011">
    <property type="component" value="Unassembled WGS sequence"/>
</dbReference>
<comment type="caution">
    <text evidence="10">The sequence shown here is derived from an EMBL/GenBank/DDBJ whole genome shotgun (WGS) entry which is preliminary data.</text>
</comment>
<evidence type="ECO:0000256" key="8">
    <source>
        <dbReference type="ARBA" id="ARBA00023717"/>
    </source>
</evidence>
<gene>
    <name evidence="10" type="ORF">SU32_02580</name>
</gene>
<dbReference type="InterPro" id="IPR001753">
    <property type="entry name" value="Enoyl-CoA_hydra/iso"/>
</dbReference>
<dbReference type="STRING" id="1514904.SU32_02580"/>
<dbReference type="EMBL" id="JXMU01000002">
    <property type="protein sequence ID" value="KPB02643.1"/>
    <property type="molecule type" value="Genomic_DNA"/>
</dbReference>
<evidence type="ECO:0000256" key="6">
    <source>
        <dbReference type="ARBA" id="ARBA00023239"/>
    </source>
</evidence>
<sequence>MAELIKIKQDGRVVLVTLNRPEALNALNSQVMNELATELKPYDRDPNVGCFVITGSQKAFAAGADIKEMSDKDYMDVFHEDFFSGWDAFAKLRTPKIAAVSGFALGGGCELAMMCDIIYCSESAKFGQPEIKLGVIPGMGGSQRLTKLVGKVKSMDMILTGKMMNAAEALEANLVARIFPDDALVPETLKIAETIAGFGKASTLLARESVERALETSLQEGILFERRVFHSLFATEDQAEGMAAFTEKRKAAFKGR</sequence>